<dbReference type="Gene3D" id="2.70.150.10">
    <property type="entry name" value="Calcium-transporting ATPase, cytoplasmic transduction domain A"/>
    <property type="match status" value="1"/>
</dbReference>
<feature type="transmembrane region" description="Helical" evidence="12">
    <location>
        <begin position="89"/>
        <end position="109"/>
    </location>
</feature>
<keyword evidence="8 12" id="KW-1133">Transmembrane helix</keyword>
<dbReference type="GO" id="GO:0005524">
    <property type="term" value="F:ATP binding"/>
    <property type="evidence" value="ECO:0007669"/>
    <property type="project" value="UniProtKB-UniRule"/>
</dbReference>
<keyword evidence="5 12" id="KW-0547">Nucleotide-binding</keyword>
<reference evidence="14 15" key="2">
    <citation type="journal article" date="2011" name="Mol. Biol. Evol.">
        <title>Unity in variety--the pan-genome of the Chlamydiae.</title>
        <authorList>
            <person name="Collingro A."/>
            <person name="Tischler P."/>
            <person name="Weinmaier T."/>
            <person name="Penz T."/>
            <person name="Heinz E."/>
            <person name="Brunham R.C."/>
            <person name="Read T.D."/>
            <person name="Bavoil P.M."/>
            <person name="Sachse K."/>
            <person name="Kahane S."/>
            <person name="Friedman M.G."/>
            <person name="Rattei T."/>
            <person name="Myers G.S."/>
            <person name="Horn M."/>
        </authorList>
    </citation>
    <scope>NUCLEOTIDE SEQUENCE [LARGE SCALE GENOMIC DNA]</scope>
    <source>
        <strain evidence="15">ATCC VR-1471 / Z</strain>
    </source>
</reference>
<dbReference type="Pfam" id="PF00702">
    <property type="entry name" value="Hydrolase"/>
    <property type="match status" value="1"/>
</dbReference>
<dbReference type="Pfam" id="PF00403">
    <property type="entry name" value="HMA"/>
    <property type="match status" value="1"/>
</dbReference>
<dbReference type="InterPro" id="IPR059000">
    <property type="entry name" value="ATPase_P-type_domA"/>
</dbReference>
<dbReference type="PRINTS" id="PR00119">
    <property type="entry name" value="CATATPASE"/>
</dbReference>
<evidence type="ECO:0000256" key="5">
    <source>
        <dbReference type="ARBA" id="ARBA00022741"/>
    </source>
</evidence>
<feature type="transmembrane region" description="Helical" evidence="12">
    <location>
        <begin position="673"/>
        <end position="692"/>
    </location>
</feature>
<dbReference type="SFLD" id="SFLDF00027">
    <property type="entry name" value="p-type_atpase"/>
    <property type="match status" value="1"/>
</dbReference>
<keyword evidence="4 12" id="KW-0479">Metal-binding</keyword>
<evidence type="ECO:0000256" key="9">
    <source>
        <dbReference type="ARBA" id="ARBA00023136"/>
    </source>
</evidence>
<dbReference type="NCBIfam" id="TIGR01512">
    <property type="entry name" value="ATPase-IB2_Cd"/>
    <property type="match status" value="1"/>
</dbReference>
<feature type="transmembrane region" description="Helical" evidence="12">
    <location>
        <begin position="182"/>
        <end position="200"/>
    </location>
</feature>
<evidence type="ECO:0000256" key="11">
    <source>
        <dbReference type="ARBA" id="ARBA00047308"/>
    </source>
</evidence>
<feature type="domain" description="HMA" evidence="13">
    <location>
        <begin position="3"/>
        <end position="69"/>
    </location>
</feature>
<keyword evidence="15" id="KW-1185">Reference proteome</keyword>
<dbReference type="SFLD" id="SFLDG00002">
    <property type="entry name" value="C1.7:_P-type_atpase_like"/>
    <property type="match status" value="1"/>
</dbReference>
<evidence type="ECO:0000256" key="4">
    <source>
        <dbReference type="ARBA" id="ARBA00022723"/>
    </source>
</evidence>
<dbReference type="eggNOG" id="COG2217">
    <property type="taxonomic scope" value="Bacteria"/>
</dbReference>
<keyword evidence="9 12" id="KW-0472">Membrane</keyword>
<dbReference type="InterPro" id="IPR018303">
    <property type="entry name" value="ATPase_P-typ_P_site"/>
</dbReference>
<dbReference type="GO" id="GO:0016887">
    <property type="term" value="F:ATP hydrolysis activity"/>
    <property type="evidence" value="ECO:0007669"/>
    <property type="project" value="InterPro"/>
</dbReference>
<dbReference type="NCBIfam" id="TIGR01494">
    <property type="entry name" value="ATPase_P-type"/>
    <property type="match status" value="1"/>
</dbReference>
<dbReference type="Gene3D" id="3.40.50.1000">
    <property type="entry name" value="HAD superfamily/HAD-like"/>
    <property type="match status" value="1"/>
</dbReference>
<reference key="1">
    <citation type="journal article" date="2011" name="Mol. Biol. Evol.">
        <title>Unity in variety -- the pan-genome of the Chlamydiae.</title>
        <authorList>
            <person name="Collingro A."/>
            <person name="Tischler P."/>
            <person name="Weinmaier T."/>
            <person name="Penz T."/>
            <person name="Heinz E."/>
            <person name="Brunham R.C."/>
            <person name="Read T.D."/>
            <person name="Bavoil P.M."/>
            <person name="Sachse K."/>
            <person name="Kahane S."/>
            <person name="Friedman M.G."/>
            <person name="Rattei T."/>
            <person name="Myers G.S.A."/>
            <person name="Horn M."/>
        </authorList>
    </citation>
    <scope>NUCLEOTIDE SEQUENCE</scope>
    <source>
        <strain>Z</strain>
    </source>
</reference>
<dbReference type="FunFam" id="2.70.150.10:FF:000002">
    <property type="entry name" value="Copper-transporting ATPase 1, putative"/>
    <property type="match status" value="1"/>
</dbReference>
<dbReference type="InterPro" id="IPR036163">
    <property type="entry name" value="HMA_dom_sf"/>
</dbReference>
<dbReference type="SUPFAM" id="SSF56784">
    <property type="entry name" value="HAD-like"/>
    <property type="match status" value="1"/>
</dbReference>
<dbReference type="InterPro" id="IPR044492">
    <property type="entry name" value="P_typ_ATPase_HD_dom"/>
</dbReference>
<dbReference type="GO" id="GO:0046872">
    <property type="term" value="F:metal ion binding"/>
    <property type="evidence" value="ECO:0007669"/>
    <property type="project" value="UniProtKB-KW"/>
</dbReference>
<dbReference type="SFLD" id="SFLDS00003">
    <property type="entry name" value="Haloacid_Dehalogenase"/>
    <property type="match status" value="1"/>
</dbReference>
<dbReference type="SUPFAM" id="SSF81665">
    <property type="entry name" value="Calcium ATPase, transmembrane domain M"/>
    <property type="match status" value="1"/>
</dbReference>
<dbReference type="Gene3D" id="3.40.1110.10">
    <property type="entry name" value="Calcium-transporting ATPase, cytoplasmic domain N"/>
    <property type="match status" value="1"/>
</dbReference>
<evidence type="ECO:0000256" key="6">
    <source>
        <dbReference type="ARBA" id="ARBA00022840"/>
    </source>
</evidence>
<sequence length="718" mass="78628">MEKKLSFHVVGLDCAEEIKILRKAVETREGVKDLTFDVLNAKMTVTFDPGHVTAQHVIDWVKGAGMQASVWEERKKGEPKSFWEKHGRLMMATLSGLFLFLGFSLHIFFHPNVLDILGEVDETTHSLPIIVILFYLISMIFGAFYFVPKALLAVKRMQPDMNLLMVIAMCGAIGIGQWFEGATVAFLFSVALLLEHWSVGRARRAVEALMDLSPTQARMITDIGLKEVRVEDVEVGTRILIRPGEKVPLDATIEKGSTSINQSPITGESIPVAKEEGDEIFAGTINEEGAIECVTIKKADDTTLARIIHLVEEAQSRRASSEQWVEKFARVYTPIMIILAIVIALIPPLFFGLSWETWFYRALVILVIACPCALVISTPVSIVSGLTSSARNGVLIKGGMYLEAPGKLDILAVDKTGTLTYGRPKVQKIIPLNNHTEEELLLRAAALEAPSEHPLARAILNLAEERNIRFERATDFQIIKGKGAQGTYNGTRYWIGSHRFMHEMKQETEEIHRMALELEDAGHSIVAIGNDKHVCGLISVADEPRAEIRSIVEDIRRAGVKHVAMLTGDNAPAAAAIAKLTGVDSVQSELLPEDKVEAVEKLKDGGKIVAMIGDGVNDAPAMAAADFGIAMGAMGTDAAIETADIALMSDDLTKVPWLIRHSRRVLHVIKQNITFSLAVKVVFLSLAIVGMATLWMAIAADAGASLLVVFNGLRLLKR</sequence>
<dbReference type="InterPro" id="IPR023299">
    <property type="entry name" value="ATPase_P-typ_cyto_dom_N"/>
</dbReference>
<dbReference type="InterPro" id="IPR023298">
    <property type="entry name" value="ATPase_P-typ_TM_dom_sf"/>
</dbReference>
<dbReference type="EMBL" id="FR872582">
    <property type="protein sequence ID" value="CCB88175.1"/>
    <property type="molecule type" value="Genomic_DNA"/>
</dbReference>
<evidence type="ECO:0000256" key="7">
    <source>
        <dbReference type="ARBA" id="ARBA00022967"/>
    </source>
</evidence>
<organism evidence="14 15">
    <name type="scientific">Simkania negevensis (strain ATCC VR-1471 / DSM 27360 / Z)</name>
    <dbReference type="NCBI Taxonomy" id="331113"/>
    <lineage>
        <taxon>Bacteria</taxon>
        <taxon>Pseudomonadati</taxon>
        <taxon>Chlamydiota</taxon>
        <taxon>Chlamydiia</taxon>
        <taxon>Parachlamydiales</taxon>
        <taxon>Simkaniaceae</taxon>
        <taxon>Simkania</taxon>
    </lineage>
</organism>
<dbReference type="SUPFAM" id="SSF81653">
    <property type="entry name" value="Calcium ATPase, transduction domain A"/>
    <property type="match status" value="1"/>
</dbReference>
<comment type="subcellular location">
    <subcellularLocation>
        <location evidence="12">Cell membrane</location>
    </subcellularLocation>
    <subcellularLocation>
        <location evidence="1">Membrane</location>
        <topology evidence="1">Multi-pass membrane protein</topology>
    </subcellularLocation>
</comment>
<dbReference type="Gene3D" id="3.30.70.100">
    <property type="match status" value="1"/>
</dbReference>
<evidence type="ECO:0000256" key="2">
    <source>
        <dbReference type="ARBA" id="ARBA00006024"/>
    </source>
</evidence>
<dbReference type="PANTHER" id="PTHR48085:SF5">
    <property type="entry name" value="CADMIUM_ZINC-TRANSPORTING ATPASE HMA4-RELATED"/>
    <property type="match status" value="1"/>
</dbReference>
<dbReference type="EC" id="7.2.2.12" evidence="10"/>
<comment type="catalytic activity">
    <reaction evidence="11">
        <text>Zn(2+)(in) + ATP + H2O = Zn(2+)(out) + ADP + phosphate + H(+)</text>
        <dbReference type="Rhea" id="RHEA:20621"/>
        <dbReference type="ChEBI" id="CHEBI:15377"/>
        <dbReference type="ChEBI" id="CHEBI:15378"/>
        <dbReference type="ChEBI" id="CHEBI:29105"/>
        <dbReference type="ChEBI" id="CHEBI:30616"/>
        <dbReference type="ChEBI" id="CHEBI:43474"/>
        <dbReference type="ChEBI" id="CHEBI:456216"/>
        <dbReference type="EC" id="7.2.2.12"/>
    </reaction>
</comment>
<evidence type="ECO:0000256" key="3">
    <source>
        <dbReference type="ARBA" id="ARBA00022692"/>
    </source>
</evidence>
<keyword evidence="7" id="KW-1278">Translocase</keyword>
<gene>
    <name evidence="14" type="primary">cadA</name>
    <name evidence="14" type="ordered locus">SNE_A02980</name>
</gene>
<dbReference type="InterPro" id="IPR006121">
    <property type="entry name" value="HMA_dom"/>
</dbReference>
<dbReference type="InterPro" id="IPR023214">
    <property type="entry name" value="HAD_sf"/>
</dbReference>
<dbReference type="PROSITE" id="PS50846">
    <property type="entry name" value="HMA_2"/>
    <property type="match status" value="1"/>
</dbReference>
<evidence type="ECO:0000256" key="10">
    <source>
        <dbReference type="ARBA" id="ARBA00039097"/>
    </source>
</evidence>
<feature type="transmembrane region" description="Helical" evidence="12">
    <location>
        <begin position="129"/>
        <end position="147"/>
    </location>
</feature>
<evidence type="ECO:0000256" key="8">
    <source>
        <dbReference type="ARBA" id="ARBA00022989"/>
    </source>
</evidence>
<feature type="transmembrane region" description="Helical" evidence="12">
    <location>
        <begin position="159"/>
        <end position="176"/>
    </location>
</feature>
<evidence type="ECO:0000313" key="14">
    <source>
        <dbReference type="EMBL" id="CCB88175.1"/>
    </source>
</evidence>
<dbReference type="AlphaFoldDB" id="F8L621"/>
<dbReference type="CDD" id="cd00371">
    <property type="entry name" value="HMA"/>
    <property type="match status" value="1"/>
</dbReference>
<dbReference type="HOGENOM" id="CLU_001771_6_4_0"/>
<dbReference type="RefSeq" id="WP_013942642.1">
    <property type="nucleotide sequence ID" value="NC_015713.1"/>
</dbReference>
<keyword evidence="3 12" id="KW-0812">Transmembrane</keyword>
<dbReference type="Pfam" id="PF00122">
    <property type="entry name" value="E1-E2_ATPase"/>
    <property type="match status" value="1"/>
</dbReference>
<dbReference type="InterPro" id="IPR027256">
    <property type="entry name" value="P-typ_ATPase_IB"/>
</dbReference>
<dbReference type="GO" id="GO:0016463">
    <property type="term" value="F:P-type zinc transporter activity"/>
    <property type="evidence" value="ECO:0007669"/>
    <property type="project" value="UniProtKB-EC"/>
</dbReference>
<dbReference type="NCBIfam" id="TIGR01525">
    <property type="entry name" value="ATPase-IB_hvy"/>
    <property type="match status" value="1"/>
</dbReference>
<evidence type="ECO:0000256" key="1">
    <source>
        <dbReference type="ARBA" id="ARBA00004141"/>
    </source>
</evidence>
<feature type="transmembrane region" description="Helical" evidence="12">
    <location>
        <begin position="358"/>
        <end position="383"/>
    </location>
</feature>
<dbReference type="PANTHER" id="PTHR48085">
    <property type="entry name" value="CADMIUM/ZINC-TRANSPORTING ATPASE HMA2-RELATED"/>
    <property type="match status" value="1"/>
</dbReference>
<dbReference type="OrthoDB" id="9813266at2"/>
<dbReference type="PRINTS" id="PR00941">
    <property type="entry name" value="CDATPASE"/>
</dbReference>
<keyword evidence="14" id="KW-0378">Hydrolase</keyword>
<name>F8L621_SIMNZ</name>
<dbReference type="GO" id="GO:0005886">
    <property type="term" value="C:plasma membrane"/>
    <property type="evidence" value="ECO:0007669"/>
    <property type="project" value="UniProtKB-SubCell"/>
</dbReference>
<evidence type="ECO:0000259" key="13">
    <source>
        <dbReference type="PROSITE" id="PS50846"/>
    </source>
</evidence>
<dbReference type="InterPro" id="IPR051014">
    <property type="entry name" value="Cation_Transport_ATPase_IB"/>
</dbReference>
<dbReference type="PROSITE" id="PS00154">
    <property type="entry name" value="ATPASE_E1_E2"/>
    <property type="match status" value="1"/>
</dbReference>
<protein>
    <recommendedName>
        <fullName evidence="10">P-type Zn(2+) transporter</fullName>
        <ecNumber evidence="10">7.2.2.12</ecNumber>
    </recommendedName>
</protein>
<dbReference type="KEGG" id="sng:SNE_A02980"/>
<dbReference type="InterPro" id="IPR036412">
    <property type="entry name" value="HAD-like_sf"/>
</dbReference>
<evidence type="ECO:0000313" key="15">
    <source>
        <dbReference type="Proteomes" id="UP000000496"/>
    </source>
</evidence>
<dbReference type="SUPFAM" id="SSF55008">
    <property type="entry name" value="HMA, heavy metal-associated domain"/>
    <property type="match status" value="1"/>
</dbReference>
<dbReference type="STRING" id="331113.SNE_A02980"/>
<dbReference type="Proteomes" id="UP000000496">
    <property type="component" value="Chromosome gsn.131"/>
</dbReference>
<evidence type="ECO:0000256" key="12">
    <source>
        <dbReference type="RuleBase" id="RU362081"/>
    </source>
</evidence>
<feature type="transmembrane region" description="Helical" evidence="12">
    <location>
        <begin position="331"/>
        <end position="352"/>
    </location>
</feature>
<keyword evidence="6 12" id="KW-0067">ATP-binding</keyword>
<dbReference type="InterPro" id="IPR001757">
    <property type="entry name" value="P_typ_ATPase"/>
</dbReference>
<accession>F8L621</accession>
<dbReference type="InterPro" id="IPR008250">
    <property type="entry name" value="ATPase_P-typ_transduc_dom_A_sf"/>
</dbReference>
<proteinExistence type="inferred from homology"/>
<keyword evidence="12" id="KW-1003">Cell membrane</keyword>
<comment type="similarity">
    <text evidence="2 12">Belongs to the cation transport ATPase (P-type) (TC 3.A.3) family. Type IB subfamily.</text>
</comment>